<evidence type="ECO:0000313" key="2">
    <source>
        <dbReference type="Proteomes" id="UP000266313"/>
    </source>
</evidence>
<dbReference type="EMBL" id="AP017928">
    <property type="protein sequence ID" value="BBA33317.1"/>
    <property type="molecule type" value="Genomic_DNA"/>
</dbReference>
<dbReference type="AlphaFoldDB" id="A0A250KP22"/>
<keyword evidence="2" id="KW-1185">Reference proteome</keyword>
<gene>
    <name evidence="1" type="ORF">sS8_1357</name>
</gene>
<dbReference type="KEGG" id="mmai:sS8_1357"/>
<evidence type="ECO:0000313" key="1">
    <source>
        <dbReference type="EMBL" id="BBA33317.1"/>
    </source>
</evidence>
<protein>
    <submittedName>
        <fullName evidence="1">Uncharacterized protein</fullName>
    </submittedName>
</protein>
<reference evidence="1 2" key="1">
    <citation type="submission" date="2016-12" db="EMBL/GenBank/DDBJ databases">
        <title>Genome sequencing of Methylocaldum marinum.</title>
        <authorList>
            <person name="Takeuchi M."/>
            <person name="Kamagata Y."/>
            <person name="Hiraoka S."/>
            <person name="Oshima K."/>
            <person name="Hattori M."/>
            <person name="Iwasaki W."/>
        </authorList>
    </citation>
    <scope>NUCLEOTIDE SEQUENCE [LARGE SCALE GENOMIC DNA]</scope>
    <source>
        <strain evidence="1 2">S8</strain>
    </source>
</reference>
<sequence length="81" mass="8997">MPGVVIVGPNDLSPAYPFLHNGSIVFGYPRGGLDKVQFRPNDNQDAPGEVALQLRPCDPACFRRKFPAQFFIIHGFRTIPD</sequence>
<name>A0A250KP22_9GAMM</name>
<proteinExistence type="predicted"/>
<organism evidence="1 2">
    <name type="scientific">Methylocaldum marinum</name>
    <dbReference type="NCBI Taxonomy" id="1432792"/>
    <lineage>
        <taxon>Bacteria</taxon>
        <taxon>Pseudomonadati</taxon>
        <taxon>Pseudomonadota</taxon>
        <taxon>Gammaproteobacteria</taxon>
        <taxon>Methylococcales</taxon>
        <taxon>Methylococcaceae</taxon>
        <taxon>Methylocaldum</taxon>
    </lineage>
</organism>
<accession>A0A250KP22</accession>
<dbReference type="Proteomes" id="UP000266313">
    <property type="component" value="Chromosome"/>
</dbReference>